<sequence length="188" mass="19515">MSASRTRRAVVAAAALAVVSGGGLMTSVEVGAAPPVKVTSQTPPDGPIQYTVKVVSKEFGNSQETRTLRSGQTDDFTWKTVPPGGSVSVSNQCPGYADLPLDANGALLRQTRIRLAPIVANDGTATVQLSFQAQAPRGKAAVKNGGKTQTCPTFVTSNQVLRFAMPTNGTVKTVTLNDGTQISVSAKR</sequence>
<dbReference type="RefSeq" id="WP_114810795.1">
    <property type="nucleotide sequence ID" value="NZ_CP139965.1"/>
</dbReference>
<accession>A0ABZ0WS32</accession>
<name>A0ABZ0WS32_9BURK</name>
<gene>
    <name evidence="2" type="ORF">U0042_11140</name>
</gene>
<evidence type="ECO:0000313" key="3">
    <source>
        <dbReference type="Proteomes" id="UP001325479"/>
    </source>
</evidence>
<dbReference type="InterPro" id="IPR046055">
    <property type="entry name" value="DUF6013"/>
</dbReference>
<keyword evidence="3" id="KW-1185">Reference proteome</keyword>
<keyword evidence="1" id="KW-0732">Signal</keyword>
<feature type="signal peptide" evidence="1">
    <location>
        <begin position="1"/>
        <end position="32"/>
    </location>
</feature>
<feature type="chain" id="PRO_5046566979" evidence="1">
    <location>
        <begin position="33"/>
        <end position="188"/>
    </location>
</feature>
<evidence type="ECO:0000256" key="1">
    <source>
        <dbReference type="SAM" id="SignalP"/>
    </source>
</evidence>
<protein>
    <submittedName>
        <fullName evidence="2">DUF6013 family protein</fullName>
    </submittedName>
</protein>
<evidence type="ECO:0000313" key="2">
    <source>
        <dbReference type="EMBL" id="WQD80182.1"/>
    </source>
</evidence>
<dbReference type="Pfam" id="PF19476">
    <property type="entry name" value="DUF6013"/>
    <property type="match status" value="1"/>
</dbReference>
<proteinExistence type="predicted"/>
<organism evidence="2 3">
    <name type="scientific">Paraburkholderia kururiensis</name>
    <dbReference type="NCBI Taxonomy" id="984307"/>
    <lineage>
        <taxon>Bacteria</taxon>
        <taxon>Pseudomonadati</taxon>
        <taxon>Pseudomonadota</taxon>
        <taxon>Betaproteobacteria</taxon>
        <taxon>Burkholderiales</taxon>
        <taxon>Burkholderiaceae</taxon>
        <taxon>Paraburkholderia</taxon>
    </lineage>
</organism>
<reference evidence="2 3" key="1">
    <citation type="submission" date="2023-12" db="EMBL/GenBank/DDBJ databases">
        <title>Genome sequencing and assembly of bacterial species from a model synthetic community.</title>
        <authorList>
            <person name="Hogle S.L."/>
        </authorList>
    </citation>
    <scope>NUCLEOTIDE SEQUENCE [LARGE SCALE GENOMIC DNA]</scope>
    <source>
        <strain evidence="2 3">HAMBI 2494</strain>
    </source>
</reference>
<dbReference type="Proteomes" id="UP001325479">
    <property type="component" value="Chromosome"/>
</dbReference>
<dbReference type="EMBL" id="CP139965">
    <property type="protein sequence ID" value="WQD80182.1"/>
    <property type="molecule type" value="Genomic_DNA"/>
</dbReference>